<evidence type="ECO:0000313" key="2">
    <source>
        <dbReference type="Proteomes" id="UP000765509"/>
    </source>
</evidence>
<protein>
    <submittedName>
        <fullName evidence="1">Uncharacterized protein</fullName>
    </submittedName>
</protein>
<accession>A0A9Q3BWM9</accession>
<proteinExistence type="predicted"/>
<dbReference type="Proteomes" id="UP000765509">
    <property type="component" value="Unassembled WGS sequence"/>
</dbReference>
<reference evidence="1" key="1">
    <citation type="submission" date="2021-03" db="EMBL/GenBank/DDBJ databases">
        <title>Draft genome sequence of rust myrtle Austropuccinia psidii MF-1, a brazilian biotype.</title>
        <authorList>
            <person name="Quecine M.C."/>
            <person name="Pachon D.M.R."/>
            <person name="Bonatelli M.L."/>
            <person name="Correr F.H."/>
            <person name="Franceschini L.M."/>
            <person name="Leite T.F."/>
            <person name="Margarido G.R.A."/>
            <person name="Almeida C.A."/>
            <person name="Ferrarezi J.A."/>
            <person name="Labate C.A."/>
        </authorList>
    </citation>
    <scope>NUCLEOTIDE SEQUENCE</scope>
    <source>
        <strain evidence="1">MF-1</strain>
    </source>
</reference>
<evidence type="ECO:0000313" key="1">
    <source>
        <dbReference type="EMBL" id="MBW0472423.1"/>
    </source>
</evidence>
<keyword evidence="2" id="KW-1185">Reference proteome</keyword>
<dbReference type="EMBL" id="AVOT02003086">
    <property type="protein sequence ID" value="MBW0472423.1"/>
    <property type="molecule type" value="Genomic_DNA"/>
</dbReference>
<sequence length="197" mass="22257">MRAPEVPILVIRKDEILEKLKGNLVVKDEIDPDAEGSDELDGEELEITTPIQKRRIQSTSPSPVQASTTIHEVIRSSQPPQLPIRSPNRPSICASTSTNIQPPMASTSRDPMFPKPESIFHNHLFWNITGNFTYQKKVNKRVVTSLFEEVDALNDVFVDKATKSAIPVEPTRALTREEVSYEDALVFKFREALMKFL</sequence>
<organism evidence="1 2">
    <name type="scientific">Austropuccinia psidii MF-1</name>
    <dbReference type="NCBI Taxonomy" id="1389203"/>
    <lineage>
        <taxon>Eukaryota</taxon>
        <taxon>Fungi</taxon>
        <taxon>Dikarya</taxon>
        <taxon>Basidiomycota</taxon>
        <taxon>Pucciniomycotina</taxon>
        <taxon>Pucciniomycetes</taxon>
        <taxon>Pucciniales</taxon>
        <taxon>Sphaerophragmiaceae</taxon>
        <taxon>Austropuccinia</taxon>
    </lineage>
</organism>
<name>A0A9Q3BWM9_9BASI</name>
<comment type="caution">
    <text evidence="1">The sequence shown here is derived from an EMBL/GenBank/DDBJ whole genome shotgun (WGS) entry which is preliminary data.</text>
</comment>
<gene>
    <name evidence="1" type="ORF">O181_012138</name>
</gene>
<dbReference type="AlphaFoldDB" id="A0A9Q3BWM9"/>